<dbReference type="STRING" id="156994.SAMN04488028_101451"/>
<feature type="domain" description="SusD-like N-terminal" evidence="8">
    <location>
        <begin position="97"/>
        <end position="222"/>
    </location>
</feature>
<evidence type="ECO:0000256" key="6">
    <source>
        <dbReference type="SAM" id="MobiDB-lite"/>
    </source>
</evidence>
<feature type="compositionally biased region" description="Basic and acidic residues" evidence="6">
    <location>
        <begin position="625"/>
        <end position="634"/>
    </location>
</feature>
<comment type="similarity">
    <text evidence="2">Belongs to the SusD family.</text>
</comment>
<keyword evidence="5" id="KW-0998">Cell outer membrane</keyword>
<protein>
    <submittedName>
        <fullName evidence="9">Starch-binding associating with outer membrane</fullName>
    </submittedName>
</protein>
<feature type="region of interest" description="Disordered" evidence="6">
    <location>
        <begin position="621"/>
        <end position="643"/>
    </location>
</feature>
<evidence type="ECO:0000259" key="7">
    <source>
        <dbReference type="Pfam" id="PF07980"/>
    </source>
</evidence>
<dbReference type="InterPro" id="IPR012944">
    <property type="entry name" value="SusD_RagB_dom"/>
</dbReference>
<keyword evidence="4" id="KW-0472">Membrane</keyword>
<sequence length="643" mass="71957">MQRFNKTILVAFLGLLLTAGCNDILEETTRERFEPGFFKTEEGVVGGLTGLYANLRRVYGQPYYYNATETGTDEYTYGSQADGNFQAADLSGLGIPDAQNSRFDVLWNESYSAINSASAIIANGTEAAMPDELIAEARFFRAYGYALLVQTFGGVPLDLGGGELEFNTAPSLKSVRNTVPEVYTRGVFPDLEQAVEDLPDNPRVIGGVTKNVARLILSKAYLTYAWWLENPNNIPTYPETDRTDPDGMSATQYYQLAYDVATAGIDNPGPYSLQPTYYDVNLAQNDRNSEIMLWADHTEYSAKYNEGNVTGWNGGDAQNQSVWMVTCYFHITKASSDPATWSPVDAFFRTVQAGQAYSRQWSRMAPSIGVFTNTFADKTTDSRFDGTFTSVYRATWNYNTSRTETELYGANFLPIAPNEPVLSFIPSDPGGILYDDTYNDGTEAGYLPGRADFVVPIDKISRGVFPGLWKLGPYRQGKDYNDDKVSSSRPYNILKFSELYFVAAEAAVKGASGIYTARQLINVIRGRAGMWRYDVSQDMERIEDNSAAMQAATPATIDINYILDERSREYFGEGYRWFDLARTQKWEEYAGTYQISPTVGDTPATVNREIEPYMYLRPIPQGQLDRMDGDEAYKDNYQNPGYE</sequence>
<dbReference type="InterPro" id="IPR011990">
    <property type="entry name" value="TPR-like_helical_dom_sf"/>
</dbReference>
<accession>A0A1M6K5T2</accession>
<evidence type="ECO:0000256" key="2">
    <source>
        <dbReference type="ARBA" id="ARBA00006275"/>
    </source>
</evidence>
<evidence type="ECO:0000256" key="4">
    <source>
        <dbReference type="ARBA" id="ARBA00023136"/>
    </source>
</evidence>
<evidence type="ECO:0000256" key="3">
    <source>
        <dbReference type="ARBA" id="ARBA00022729"/>
    </source>
</evidence>
<evidence type="ECO:0000313" key="9">
    <source>
        <dbReference type="EMBL" id="SHJ54263.1"/>
    </source>
</evidence>
<keyword evidence="10" id="KW-1185">Reference proteome</keyword>
<evidence type="ECO:0000256" key="1">
    <source>
        <dbReference type="ARBA" id="ARBA00004442"/>
    </source>
</evidence>
<dbReference type="EMBL" id="FRAA01000001">
    <property type="protein sequence ID" value="SHJ54263.1"/>
    <property type="molecule type" value="Genomic_DNA"/>
</dbReference>
<evidence type="ECO:0000259" key="8">
    <source>
        <dbReference type="Pfam" id="PF14322"/>
    </source>
</evidence>
<comment type="subcellular location">
    <subcellularLocation>
        <location evidence="1">Cell outer membrane</location>
    </subcellularLocation>
</comment>
<organism evidence="9 10">
    <name type="scientific">Reichenbachiella agariperforans</name>
    <dbReference type="NCBI Taxonomy" id="156994"/>
    <lineage>
        <taxon>Bacteria</taxon>
        <taxon>Pseudomonadati</taxon>
        <taxon>Bacteroidota</taxon>
        <taxon>Cytophagia</taxon>
        <taxon>Cytophagales</taxon>
        <taxon>Reichenbachiellaceae</taxon>
        <taxon>Reichenbachiella</taxon>
    </lineage>
</organism>
<gene>
    <name evidence="9" type="ORF">SAMN04488028_101451</name>
</gene>
<dbReference type="GO" id="GO:0009279">
    <property type="term" value="C:cell outer membrane"/>
    <property type="evidence" value="ECO:0007669"/>
    <property type="project" value="UniProtKB-SubCell"/>
</dbReference>
<dbReference type="Pfam" id="PF07980">
    <property type="entry name" value="SusD_RagB"/>
    <property type="match status" value="1"/>
</dbReference>
<feature type="domain" description="RagB/SusD" evidence="7">
    <location>
        <begin position="477"/>
        <end position="642"/>
    </location>
</feature>
<dbReference type="PROSITE" id="PS51257">
    <property type="entry name" value="PROKAR_LIPOPROTEIN"/>
    <property type="match status" value="1"/>
</dbReference>
<dbReference type="SUPFAM" id="SSF48452">
    <property type="entry name" value="TPR-like"/>
    <property type="match status" value="1"/>
</dbReference>
<dbReference type="Gene3D" id="1.25.40.390">
    <property type="match status" value="1"/>
</dbReference>
<evidence type="ECO:0000313" key="10">
    <source>
        <dbReference type="Proteomes" id="UP000184474"/>
    </source>
</evidence>
<dbReference type="InterPro" id="IPR033985">
    <property type="entry name" value="SusD-like_N"/>
</dbReference>
<dbReference type="Proteomes" id="UP000184474">
    <property type="component" value="Unassembled WGS sequence"/>
</dbReference>
<name>A0A1M6K5T2_REIAG</name>
<reference evidence="10" key="1">
    <citation type="submission" date="2016-11" db="EMBL/GenBank/DDBJ databases">
        <authorList>
            <person name="Varghese N."/>
            <person name="Submissions S."/>
        </authorList>
    </citation>
    <scope>NUCLEOTIDE SEQUENCE [LARGE SCALE GENOMIC DNA]</scope>
    <source>
        <strain evidence="10">DSM 26134</strain>
    </source>
</reference>
<dbReference type="RefSeq" id="WP_073119039.1">
    <property type="nucleotide sequence ID" value="NZ_FRAA01000001.1"/>
</dbReference>
<evidence type="ECO:0000256" key="5">
    <source>
        <dbReference type="ARBA" id="ARBA00023237"/>
    </source>
</evidence>
<dbReference type="Pfam" id="PF14322">
    <property type="entry name" value="SusD-like_3"/>
    <property type="match status" value="1"/>
</dbReference>
<dbReference type="AlphaFoldDB" id="A0A1M6K5T2"/>
<keyword evidence="3" id="KW-0732">Signal</keyword>
<proteinExistence type="inferred from homology"/>